<dbReference type="EMBL" id="DOYJ01000264">
    <property type="protein sequence ID" value="HCB76413.1"/>
    <property type="molecule type" value="Genomic_DNA"/>
</dbReference>
<dbReference type="Pfam" id="PF17132">
    <property type="entry name" value="Glyco_hydro_106"/>
    <property type="match status" value="1"/>
</dbReference>
<keyword evidence="1 3" id="KW-0732">Signal</keyword>
<protein>
    <submittedName>
        <fullName evidence="4">Glycoside hydrolase</fullName>
    </submittedName>
</protein>
<dbReference type="Gene3D" id="2.60.120.260">
    <property type="entry name" value="Galactose-binding domain-like"/>
    <property type="match status" value="1"/>
</dbReference>
<dbReference type="Proteomes" id="UP000262699">
    <property type="component" value="Unassembled WGS sequence"/>
</dbReference>
<dbReference type="AlphaFoldDB" id="A0A3D0WF64"/>
<gene>
    <name evidence="4" type="ORF">DEP91_09610</name>
</gene>
<accession>A0A3D0WF64</accession>
<feature type="signal peptide" evidence="3">
    <location>
        <begin position="1"/>
        <end position="24"/>
    </location>
</feature>
<reference evidence="4 5" key="1">
    <citation type="journal article" date="2018" name="Nat. Biotechnol.">
        <title>A standardized bacterial taxonomy based on genome phylogeny substantially revises the tree of life.</title>
        <authorList>
            <person name="Parks D.H."/>
            <person name="Chuvochina M."/>
            <person name="Waite D.W."/>
            <person name="Rinke C."/>
            <person name="Skarshewski A."/>
            <person name="Chaumeil P.A."/>
            <person name="Hugenholtz P."/>
        </authorList>
    </citation>
    <scope>NUCLEOTIDE SEQUENCE [LARGE SCALE GENOMIC DNA]</scope>
    <source>
        <strain evidence="4">UBA9015</strain>
    </source>
</reference>
<dbReference type="NCBIfam" id="NF045579">
    <property type="entry name" value="rhamnoside_JR"/>
    <property type="match status" value="1"/>
</dbReference>
<sequence>MRIGNPIISGGLGMRRLMVGSALALTLASPALPQAAPADPLADGFRDPPVEARPRTWWHWLNGNISEEGIVRDLQWMKDVGLGGVQNFDASLMAQQVVDKRVVYMSPEWQRAFSLAARTADRLGLELAIASSAGWSETGGPWVPPADGMKKLVWSEVDVEGGQPLARPLPAPPRVTGAFGNAPFSDPLAGFEPGRPAAKPAAYGDVRVIAWPITGRALLAPQVEAGIDAAALTDADEATTVSIGKGDPAHPPAITYAYAQPVRVEAVTFHMPDALPPFGDPAYLPVLQAERDGQWIEVAKLPLTGVPTTAAFAPVTARRFRVVLGPNTGPKRPPMEPPAPGAAMDGIFPPAPPATTVAIGTFRLYGEPRVDRGEAKAGFSTVLDYHAITGRVPEGAAAPAAKVIDLTARLRPDGTLDWTPPRGSRWRIARLGWSLIGKTNHPATPESTGLEVDKMDGAAVRRYLDTYLTRYRAAAGAGMLGARGLRALLTDSIEAGPANWTPRLLEQFRRLRGYDPTPWLPTLTGAVIDSRARTDAFLYDWRRTLADLVASEHYATVAEVAHAAGLKVYGEALEDQRPQLGDDMAMRAYADVPMAAIWTWPRGSAPRPTLIGDAIGAASVAHVHGKRYVAAESMTAFMAPWAFAPSDLKRVIDLEFALGINRPVVHTSVHNPVEDKKPGLSLAVFGQYFNRFDSWASMARPWVDYMARTGFLLQQGRHVADVAWFYGEEAPITGIFANKVPGDLPKRHGFDMVNAAILADLKVEGRELVSVGGARYPALYLGGSSERMTLATLERVDAILAAGIPVIGRTPKDSPALADDSAAVRRLIAKVAPRLTPITGDDLDAALEGAGIGADVRLSGGDMLFQHRRDGARDVYFLSNRRDRAERVEASFRAAGTPTLWHAETGRREAVAFRRDGDRTIVDLDLEAEGAVFVVFGADAPPAAAALRPVMALDDGWTVAFEPGRGAPTEAKLDRLAALDTNADPRIRYFSGVATYRRVVDLPAGRHEAMTLDLGRVGDLAEVRVNGAVVGNAWHAPYRVDLGRSLRPGRNVLEVRVANTWVNRLIGDAQPGAAKVTWTSLPTYRADAPLRPAGLIGPVVLLAGDRGGR</sequence>
<proteinExistence type="predicted"/>
<evidence type="ECO:0000256" key="1">
    <source>
        <dbReference type="ARBA" id="ARBA00022729"/>
    </source>
</evidence>
<dbReference type="SUPFAM" id="SSF49785">
    <property type="entry name" value="Galactose-binding domain-like"/>
    <property type="match status" value="1"/>
</dbReference>
<name>A0A3D0WF64_9SPHN</name>
<evidence type="ECO:0000313" key="4">
    <source>
        <dbReference type="EMBL" id="HCB76413.1"/>
    </source>
</evidence>
<dbReference type="PANTHER" id="PTHR43817">
    <property type="entry name" value="GLYCOSYL HYDROLASE"/>
    <property type="match status" value="1"/>
</dbReference>
<evidence type="ECO:0000256" key="2">
    <source>
        <dbReference type="ARBA" id="ARBA00022801"/>
    </source>
</evidence>
<feature type="chain" id="PRO_5017535633" evidence="3">
    <location>
        <begin position="25"/>
        <end position="1109"/>
    </location>
</feature>
<dbReference type="GO" id="GO:0016787">
    <property type="term" value="F:hydrolase activity"/>
    <property type="evidence" value="ECO:0007669"/>
    <property type="project" value="UniProtKB-KW"/>
</dbReference>
<comment type="caution">
    <text evidence="4">The sequence shown here is derived from an EMBL/GenBank/DDBJ whole genome shotgun (WGS) entry which is preliminary data.</text>
</comment>
<dbReference type="InterPro" id="IPR008979">
    <property type="entry name" value="Galactose-bd-like_sf"/>
</dbReference>
<organism evidence="4 5">
    <name type="scientific">Sphingomonas bacterium</name>
    <dbReference type="NCBI Taxonomy" id="1895847"/>
    <lineage>
        <taxon>Bacteria</taxon>
        <taxon>Pseudomonadati</taxon>
        <taxon>Pseudomonadota</taxon>
        <taxon>Alphaproteobacteria</taxon>
        <taxon>Sphingomonadales</taxon>
        <taxon>Sphingomonadaceae</taxon>
        <taxon>Sphingomonas</taxon>
    </lineage>
</organism>
<evidence type="ECO:0000256" key="3">
    <source>
        <dbReference type="SAM" id="SignalP"/>
    </source>
</evidence>
<keyword evidence="2 4" id="KW-0378">Hydrolase</keyword>
<evidence type="ECO:0000313" key="5">
    <source>
        <dbReference type="Proteomes" id="UP000262699"/>
    </source>
</evidence>
<dbReference type="PANTHER" id="PTHR43817:SF1">
    <property type="entry name" value="HYDROLASE, FAMILY 43, PUTATIVE (AFU_ORTHOLOGUE AFUA_3G01660)-RELATED"/>
    <property type="match status" value="1"/>
</dbReference>